<keyword evidence="2" id="KW-0235">DNA replication</keyword>
<dbReference type="Gene3D" id="2.40.50.140">
    <property type="entry name" value="Nucleic acid-binding proteins"/>
    <property type="match status" value="1"/>
</dbReference>
<dbReference type="PANTHER" id="PTHR10302:SF27">
    <property type="entry name" value="SINGLE-STRANDED DNA-BINDING PROTEIN"/>
    <property type="match status" value="1"/>
</dbReference>
<keyword evidence="2" id="KW-0233">DNA recombination</keyword>
<gene>
    <name evidence="5" type="ORF">BHC54_09390</name>
</gene>
<accession>A0A2N9X6B0</accession>
<dbReference type="GO" id="GO:0003697">
    <property type="term" value="F:single-stranded DNA binding"/>
    <property type="evidence" value="ECO:0007669"/>
    <property type="project" value="UniProtKB-UniRule"/>
</dbReference>
<reference evidence="5" key="1">
    <citation type="journal article" date="2017" name="MBio">
        <title>Type VI secretion-mediated competition in the bee gut microbiome.</title>
        <authorList>
            <person name="Steele M.I."/>
            <person name="Kwong W.K."/>
            <person name="Powell J.E."/>
            <person name="Whiteley M."/>
            <person name="Moran N.A."/>
        </authorList>
    </citation>
    <scope>NUCLEOTIDE SEQUENCE [LARGE SCALE GENOMIC DNA]</scope>
    <source>
        <strain evidence="5">WkB273</strain>
    </source>
</reference>
<dbReference type="NCBIfam" id="TIGR00621">
    <property type="entry name" value="ssb"/>
    <property type="match status" value="1"/>
</dbReference>
<dbReference type="Proteomes" id="UP000230202">
    <property type="component" value="Unassembled WGS sequence"/>
</dbReference>
<dbReference type="HAMAP" id="MF_00984">
    <property type="entry name" value="SSB"/>
    <property type="match status" value="1"/>
</dbReference>
<proteinExistence type="inferred from homology"/>
<evidence type="ECO:0000313" key="6">
    <source>
        <dbReference type="Proteomes" id="UP000230202"/>
    </source>
</evidence>
<evidence type="ECO:0000256" key="4">
    <source>
        <dbReference type="SAM" id="MobiDB-lite"/>
    </source>
</evidence>
<comment type="function">
    <text evidence="2">Plays an important role in DNA replication, recombination and repair. Binds to ssDNA and to an array of partner proteins to recruit them to their sites of action during DNA metabolism.</text>
</comment>
<evidence type="ECO:0000313" key="5">
    <source>
        <dbReference type="EMBL" id="PIT38713.1"/>
    </source>
</evidence>
<evidence type="ECO:0000256" key="1">
    <source>
        <dbReference type="ARBA" id="ARBA00023125"/>
    </source>
</evidence>
<comment type="subunit">
    <text evidence="2">Homotetramer.</text>
</comment>
<dbReference type="Pfam" id="PF00436">
    <property type="entry name" value="SSB"/>
    <property type="match status" value="1"/>
</dbReference>
<keyword evidence="6" id="KW-1185">Reference proteome</keyword>
<dbReference type="InterPro" id="IPR012340">
    <property type="entry name" value="NA-bd_OB-fold"/>
</dbReference>
<organism evidence="5 6">
    <name type="scientific">Snodgrassella alvi</name>
    <dbReference type="NCBI Taxonomy" id="1196083"/>
    <lineage>
        <taxon>Bacteria</taxon>
        <taxon>Pseudomonadati</taxon>
        <taxon>Pseudomonadota</taxon>
        <taxon>Betaproteobacteria</taxon>
        <taxon>Neisseriales</taxon>
        <taxon>Neisseriaceae</taxon>
        <taxon>Snodgrassella</taxon>
    </lineage>
</organism>
<dbReference type="SUPFAM" id="SSF50249">
    <property type="entry name" value="Nucleic acid-binding proteins"/>
    <property type="match status" value="1"/>
</dbReference>
<dbReference type="GO" id="GO:0006260">
    <property type="term" value="P:DNA replication"/>
    <property type="evidence" value="ECO:0007669"/>
    <property type="project" value="UniProtKB-UniRule"/>
</dbReference>
<dbReference type="AlphaFoldDB" id="A0A2N9X6B0"/>
<keyword evidence="2" id="KW-0227">DNA damage</keyword>
<name>A0A2N9X6B0_9NEIS</name>
<evidence type="ECO:0000256" key="3">
    <source>
        <dbReference type="PIRNR" id="PIRNR002070"/>
    </source>
</evidence>
<sequence>MSVNKVILIGRLGQAPETRRTGTGDAVTNFSLATDEQWKDKNGQKQTRTEWHNITMFGKLGEIASQYLRKGDQVFIEGQIRSSKYSTKDGVERTAYNIIAAEMRMLGGRNTGTSDSKSSKESDNTLVTSSENAKKSAKQQHQPNPPAVDDIDDDIPF</sequence>
<evidence type="ECO:0000256" key="2">
    <source>
        <dbReference type="HAMAP-Rule" id="MF_00984"/>
    </source>
</evidence>
<dbReference type="RefSeq" id="WP_100152589.1">
    <property type="nucleotide sequence ID" value="NZ_MEIL01000029.1"/>
</dbReference>
<dbReference type="EMBL" id="MEIL01000029">
    <property type="protein sequence ID" value="PIT38713.1"/>
    <property type="molecule type" value="Genomic_DNA"/>
</dbReference>
<keyword evidence="2" id="KW-0234">DNA repair</keyword>
<dbReference type="PROSITE" id="PS50935">
    <property type="entry name" value="SSB"/>
    <property type="match status" value="1"/>
</dbReference>
<feature type="region of interest" description="Disordered" evidence="4">
    <location>
        <begin position="107"/>
        <end position="157"/>
    </location>
</feature>
<dbReference type="GO" id="GO:0006281">
    <property type="term" value="P:DNA repair"/>
    <property type="evidence" value="ECO:0007669"/>
    <property type="project" value="UniProtKB-UniRule"/>
</dbReference>
<comment type="caution">
    <text evidence="2">Lacks conserved residue(s) required for the propagation of feature annotation.</text>
</comment>
<dbReference type="InterPro" id="IPR000424">
    <property type="entry name" value="Primosome_PriB/ssb"/>
</dbReference>
<dbReference type="PIRSF" id="PIRSF002070">
    <property type="entry name" value="SSB"/>
    <property type="match status" value="1"/>
</dbReference>
<dbReference type="GO" id="GO:0009295">
    <property type="term" value="C:nucleoid"/>
    <property type="evidence" value="ECO:0007669"/>
    <property type="project" value="TreeGrafter"/>
</dbReference>
<dbReference type="GO" id="GO:0006310">
    <property type="term" value="P:DNA recombination"/>
    <property type="evidence" value="ECO:0007669"/>
    <property type="project" value="UniProtKB-UniRule"/>
</dbReference>
<keyword evidence="1 2" id="KW-0238">DNA-binding</keyword>
<dbReference type="InterPro" id="IPR011344">
    <property type="entry name" value="ssDNA-bd"/>
</dbReference>
<feature type="short sequence motif" description="Important for interaction with partner proteins" evidence="2">
    <location>
        <begin position="152"/>
        <end position="157"/>
    </location>
</feature>
<comment type="caution">
    <text evidence="5">The sequence shown here is derived from an EMBL/GenBank/DDBJ whole genome shotgun (WGS) entry which is preliminary data.</text>
</comment>
<protein>
    <recommendedName>
        <fullName evidence="2 3">Single-stranded DNA-binding protein</fullName>
        <shortName evidence="2">SSB</shortName>
    </recommendedName>
</protein>
<dbReference type="PANTHER" id="PTHR10302">
    <property type="entry name" value="SINGLE-STRANDED DNA-BINDING PROTEIN"/>
    <property type="match status" value="1"/>
</dbReference>
<dbReference type="CDD" id="cd04496">
    <property type="entry name" value="SSB_OBF"/>
    <property type="match status" value="1"/>
</dbReference>